<comment type="caution">
    <text evidence="3">The sequence shown here is derived from an EMBL/GenBank/DDBJ whole genome shotgun (WGS) entry which is preliminary data.</text>
</comment>
<sequence>DLGTKLLVGSIHLCFSTVLPPVHRLAPPRGQSLSTCWPWINNHNKRRDHNFPMTCVVASSWHPFGESSPWSSMNPDISSSHHDGLDRHVSHGYLSSGSESRKPASSSSGKKRASRAGTRSVSTLSAAQLERKRANDREAQRAIRQRTKDHIDHLERTVSDLRGTQESHEKLVATTQQRNRELEEENAYLRGKLNEAGFSYNVTAEPSAPRALPIATSQPSSARHGPLQPGPGFLTGPPSAPVSASAIAAAPTMAAWRPQEGWTPSAPAYTWPGAQESRSQTFEQQPPPPQQPQSYSHAVQGFSPGPSAPPQGYHPPQLPPTTEYQSMAIPAPANYPPGDPQSFAHPQAQPGFSTTAPQPTPYPQQHPPPPPSYQHHQPPPTFQMGPIQVPPSPVGEYTSSHGQMQPPPIPTTTYHQAPAEAHYVPQAQAESLPFRDETGAHTYALTHYSSG</sequence>
<dbReference type="CDD" id="cd14688">
    <property type="entry name" value="bZIP_YAP"/>
    <property type="match status" value="1"/>
</dbReference>
<proteinExistence type="predicted"/>
<dbReference type="OrthoDB" id="3535998at2759"/>
<feature type="region of interest" description="Disordered" evidence="2">
    <location>
        <begin position="255"/>
        <end position="424"/>
    </location>
</feature>
<feature type="compositionally biased region" description="Basic and acidic residues" evidence="2">
    <location>
        <begin position="79"/>
        <end position="89"/>
    </location>
</feature>
<reference evidence="3 4" key="1">
    <citation type="journal article" date="2018" name="IMA Fungus">
        <title>IMA Genome-F 10: Nine draft genome sequences of Claviceps purpurea s.lat., including C. arundinis, C. humidiphila, and C. cf. spartinae, pseudomolecules for the pitch canker pathogen Fusarium circinatum, draft genome of Davidsoniella eucalypti, Grosmannia galeiformis, Quambalaria eucalypti, and Teratosphaeria destructans.</title>
        <authorList>
            <person name="Wingfield B.D."/>
            <person name="Liu M."/>
            <person name="Nguyen H.D."/>
            <person name="Lane F.A."/>
            <person name="Morgan S.W."/>
            <person name="De Vos L."/>
            <person name="Wilken P.M."/>
            <person name="Duong T.A."/>
            <person name="Aylward J."/>
            <person name="Coetzee M.P."/>
            <person name="Dadej K."/>
            <person name="De Beer Z.W."/>
            <person name="Findlay W."/>
            <person name="Havenga M."/>
            <person name="Kolarik M."/>
            <person name="Menzies J.G."/>
            <person name="Naidoo K."/>
            <person name="Pochopski O."/>
            <person name="Shoukouhi P."/>
            <person name="Santana Q.C."/>
            <person name="Seifert K.A."/>
            <person name="Soal N."/>
            <person name="Steenkamp E.T."/>
            <person name="Tatham C.T."/>
            <person name="van der Nest M.A."/>
            <person name="Wingfield M.J."/>
        </authorList>
    </citation>
    <scope>NUCLEOTIDE SEQUENCE [LARGE SCALE GENOMIC DNA]</scope>
    <source>
        <strain evidence="3">CMW44962</strain>
    </source>
</reference>
<dbReference type="PANTHER" id="PTHR37012:SF2">
    <property type="entry name" value="BZIP DOMAIN-CONTAINING PROTEIN-RELATED"/>
    <property type="match status" value="1"/>
</dbReference>
<dbReference type="PANTHER" id="PTHR37012">
    <property type="entry name" value="B-ZIP TRANSCRIPTION FACTOR (EUROFUNG)-RELATED"/>
    <property type="match status" value="1"/>
</dbReference>
<keyword evidence="1" id="KW-0175">Coiled coil</keyword>
<feature type="compositionally biased region" description="Pro residues" evidence="2">
    <location>
        <begin position="306"/>
        <end position="319"/>
    </location>
</feature>
<feature type="region of interest" description="Disordered" evidence="2">
    <location>
        <begin position="68"/>
        <end position="150"/>
    </location>
</feature>
<accession>A0A9W7W1G7</accession>
<dbReference type="AlphaFoldDB" id="A0A9W7W1G7"/>
<dbReference type="Gene3D" id="1.20.5.170">
    <property type="match status" value="1"/>
</dbReference>
<dbReference type="SUPFAM" id="SSF57959">
    <property type="entry name" value="Leucine zipper domain"/>
    <property type="match status" value="1"/>
</dbReference>
<evidence type="ECO:0000256" key="2">
    <source>
        <dbReference type="SAM" id="MobiDB-lite"/>
    </source>
</evidence>
<reference evidence="3 4" key="2">
    <citation type="journal article" date="2021" name="Curr. Genet.">
        <title>Genetic response to nitrogen starvation in the aggressive Eucalyptus foliar pathogen Teratosphaeria destructans.</title>
        <authorList>
            <person name="Havenga M."/>
            <person name="Wingfield B.D."/>
            <person name="Wingfield M.J."/>
            <person name="Dreyer L.L."/>
            <person name="Roets F."/>
            <person name="Aylward J."/>
        </authorList>
    </citation>
    <scope>NUCLEOTIDE SEQUENCE [LARGE SCALE GENOMIC DNA]</scope>
    <source>
        <strain evidence="3">CMW44962</strain>
    </source>
</reference>
<evidence type="ECO:0000313" key="3">
    <source>
        <dbReference type="EMBL" id="KAH9826823.1"/>
    </source>
</evidence>
<gene>
    <name evidence="3" type="ORF">Tdes44962_MAKER09943</name>
</gene>
<feature type="compositionally biased region" description="Basic and acidic residues" evidence="2">
    <location>
        <begin position="129"/>
        <end position="150"/>
    </location>
</feature>
<dbReference type="InterPro" id="IPR046347">
    <property type="entry name" value="bZIP_sf"/>
</dbReference>
<protein>
    <submittedName>
        <fullName evidence="3">B-zip transcription factor</fullName>
    </submittedName>
</protein>
<organism evidence="3 4">
    <name type="scientific">Teratosphaeria destructans</name>
    <dbReference type="NCBI Taxonomy" id="418781"/>
    <lineage>
        <taxon>Eukaryota</taxon>
        <taxon>Fungi</taxon>
        <taxon>Dikarya</taxon>
        <taxon>Ascomycota</taxon>
        <taxon>Pezizomycotina</taxon>
        <taxon>Dothideomycetes</taxon>
        <taxon>Dothideomycetidae</taxon>
        <taxon>Mycosphaerellales</taxon>
        <taxon>Teratosphaeriaceae</taxon>
        <taxon>Teratosphaeria</taxon>
    </lineage>
</organism>
<evidence type="ECO:0000256" key="1">
    <source>
        <dbReference type="SAM" id="Coils"/>
    </source>
</evidence>
<feature type="region of interest" description="Disordered" evidence="2">
    <location>
        <begin position="212"/>
        <end position="241"/>
    </location>
</feature>
<feature type="compositionally biased region" description="Low complexity" evidence="2">
    <location>
        <begin position="95"/>
        <end position="108"/>
    </location>
</feature>
<feature type="coiled-coil region" evidence="1">
    <location>
        <begin position="165"/>
        <end position="192"/>
    </location>
</feature>
<feature type="non-terminal residue" evidence="3">
    <location>
        <position position="1"/>
    </location>
</feature>
<dbReference type="Proteomes" id="UP001138500">
    <property type="component" value="Unassembled WGS sequence"/>
</dbReference>
<dbReference type="GO" id="GO:0003700">
    <property type="term" value="F:DNA-binding transcription factor activity"/>
    <property type="evidence" value="ECO:0007669"/>
    <property type="project" value="InterPro"/>
</dbReference>
<name>A0A9W7W1G7_9PEZI</name>
<keyword evidence="4" id="KW-1185">Reference proteome</keyword>
<feature type="compositionally biased region" description="Polar residues" evidence="2">
    <location>
        <begin position="68"/>
        <end position="78"/>
    </location>
</feature>
<feature type="compositionally biased region" description="Pro residues" evidence="2">
    <location>
        <begin position="358"/>
        <end position="381"/>
    </location>
</feature>
<evidence type="ECO:0000313" key="4">
    <source>
        <dbReference type="Proteomes" id="UP001138500"/>
    </source>
</evidence>
<dbReference type="EMBL" id="RIBY02001949">
    <property type="protein sequence ID" value="KAH9826823.1"/>
    <property type="molecule type" value="Genomic_DNA"/>
</dbReference>